<dbReference type="PROSITE" id="PS00108">
    <property type="entry name" value="PROTEIN_KINASE_ST"/>
    <property type="match status" value="1"/>
</dbReference>
<evidence type="ECO:0000256" key="7">
    <source>
        <dbReference type="ARBA" id="ARBA00022729"/>
    </source>
</evidence>
<evidence type="ECO:0000256" key="13">
    <source>
        <dbReference type="ARBA" id="ARBA00022989"/>
    </source>
</evidence>
<proteinExistence type="inferred from homology"/>
<keyword evidence="8 20" id="KW-0547">Nucleotide-binding</keyword>
<dbReference type="SUPFAM" id="SSF50998">
    <property type="entry name" value="Quinoprotein alcohol dehydrogenase-like"/>
    <property type="match status" value="1"/>
</dbReference>
<dbReference type="FunFam" id="3.30.200.20:FF:000193">
    <property type="entry name" value="Eukaryotic translation initiation factor 2-alpha kinase 3"/>
    <property type="match status" value="1"/>
</dbReference>
<keyword evidence="17" id="KW-0834">Unfolded protein response</keyword>
<evidence type="ECO:0000256" key="8">
    <source>
        <dbReference type="ARBA" id="ARBA00022741"/>
    </source>
</evidence>
<keyword evidence="16" id="KW-0325">Glycoprotein</keyword>
<feature type="compositionally biased region" description="Basic and acidic residues" evidence="21">
    <location>
        <begin position="834"/>
        <end position="846"/>
    </location>
</feature>
<feature type="region of interest" description="Disordered" evidence="21">
    <location>
        <begin position="795"/>
        <end position="895"/>
    </location>
</feature>
<dbReference type="Gene3D" id="2.130.10.10">
    <property type="entry name" value="YVTN repeat-like/Quinoprotein amine dehydrogenase"/>
    <property type="match status" value="1"/>
</dbReference>
<keyword evidence="24" id="KW-1185">Reference proteome</keyword>
<dbReference type="InterPro" id="IPR017441">
    <property type="entry name" value="Protein_kinase_ATP_BS"/>
</dbReference>
<dbReference type="PANTHER" id="PTHR11042:SF91">
    <property type="entry name" value="EUKARYOTIC TRANSLATION INITIATION FACTOR 2-ALPHA KINASE"/>
    <property type="match status" value="1"/>
</dbReference>
<dbReference type="InterPro" id="IPR011009">
    <property type="entry name" value="Kinase-like_dom_sf"/>
</dbReference>
<dbReference type="SMART" id="SM00220">
    <property type="entry name" value="S_TKc"/>
    <property type="match status" value="1"/>
</dbReference>
<evidence type="ECO:0000256" key="19">
    <source>
        <dbReference type="ARBA" id="ARBA00041500"/>
    </source>
</evidence>
<evidence type="ECO:0000256" key="16">
    <source>
        <dbReference type="ARBA" id="ARBA00023180"/>
    </source>
</evidence>
<evidence type="ECO:0000256" key="3">
    <source>
        <dbReference type="ARBA" id="ARBA00022527"/>
    </source>
</evidence>
<evidence type="ECO:0000256" key="2">
    <source>
        <dbReference type="ARBA" id="ARBA00012513"/>
    </source>
</evidence>
<feature type="compositionally biased region" description="Basic and acidic residues" evidence="21">
    <location>
        <begin position="867"/>
        <end position="880"/>
    </location>
</feature>
<keyword evidence="3" id="KW-0723">Serine/threonine-protein kinase</keyword>
<keyword evidence="12" id="KW-0810">Translation regulation</keyword>
<dbReference type="FunFam" id="1.10.510.10:FF:000251">
    <property type="entry name" value="eukaryotic translation initiation factor 2-alpha kinase 3"/>
    <property type="match status" value="1"/>
</dbReference>
<keyword evidence="6" id="KW-0812">Transmembrane</keyword>
<dbReference type="Proteomes" id="UP000694845">
    <property type="component" value="Unplaced"/>
</dbReference>
<dbReference type="Pfam" id="PF00069">
    <property type="entry name" value="Pkinase"/>
    <property type="match status" value="2"/>
</dbReference>
<feature type="compositionally biased region" description="Polar residues" evidence="21">
    <location>
        <begin position="807"/>
        <end position="828"/>
    </location>
</feature>
<dbReference type="GO" id="GO:0005789">
    <property type="term" value="C:endoplasmic reticulum membrane"/>
    <property type="evidence" value="ECO:0007669"/>
    <property type="project" value="UniProtKB-SubCell"/>
</dbReference>
<dbReference type="PROSITE" id="PS50011">
    <property type="entry name" value="PROTEIN_KINASE_DOM"/>
    <property type="match status" value="1"/>
</dbReference>
<evidence type="ECO:0000256" key="18">
    <source>
        <dbReference type="ARBA" id="ARBA00037982"/>
    </source>
</evidence>
<evidence type="ECO:0000256" key="9">
    <source>
        <dbReference type="ARBA" id="ARBA00022777"/>
    </source>
</evidence>
<dbReference type="InterPro" id="IPR000719">
    <property type="entry name" value="Prot_kinase_dom"/>
</dbReference>
<dbReference type="SUPFAM" id="SSF56112">
    <property type="entry name" value="Protein kinase-like (PK-like)"/>
    <property type="match status" value="1"/>
</dbReference>
<evidence type="ECO:0000256" key="6">
    <source>
        <dbReference type="ARBA" id="ARBA00022692"/>
    </source>
</evidence>
<keyword evidence="7 22" id="KW-0732">Signal</keyword>
<dbReference type="GO" id="GO:0006986">
    <property type="term" value="P:response to unfolded protein"/>
    <property type="evidence" value="ECO:0007669"/>
    <property type="project" value="UniProtKB-KW"/>
</dbReference>
<dbReference type="PROSITE" id="PS00107">
    <property type="entry name" value="PROTEIN_KINASE_ATP"/>
    <property type="match status" value="1"/>
</dbReference>
<dbReference type="CTD" id="9451"/>
<reference evidence="25" key="1">
    <citation type="submission" date="2025-08" db="UniProtKB">
        <authorList>
            <consortium name="RefSeq"/>
        </authorList>
    </citation>
    <scope>IDENTIFICATION</scope>
</reference>
<dbReference type="GeneID" id="110983394"/>
<evidence type="ECO:0000256" key="15">
    <source>
        <dbReference type="ARBA" id="ARBA00023136"/>
    </source>
</evidence>
<dbReference type="Gene3D" id="1.10.510.10">
    <property type="entry name" value="Transferase(Phosphotransferase) domain 1"/>
    <property type="match status" value="1"/>
</dbReference>
<organism evidence="24 25">
    <name type="scientific">Acanthaster planci</name>
    <name type="common">Crown-of-thorns starfish</name>
    <dbReference type="NCBI Taxonomy" id="133434"/>
    <lineage>
        <taxon>Eukaryota</taxon>
        <taxon>Metazoa</taxon>
        <taxon>Echinodermata</taxon>
        <taxon>Eleutherozoa</taxon>
        <taxon>Asterozoa</taxon>
        <taxon>Asteroidea</taxon>
        <taxon>Valvatacea</taxon>
        <taxon>Valvatida</taxon>
        <taxon>Acanthasteridae</taxon>
        <taxon>Acanthaster</taxon>
    </lineage>
</organism>
<keyword evidence="4" id="KW-0597">Phosphoprotein</keyword>
<dbReference type="AlphaFoldDB" id="A0A8B7Z037"/>
<dbReference type="GO" id="GO:0004694">
    <property type="term" value="F:eukaryotic translation initiation factor 2alpha kinase activity"/>
    <property type="evidence" value="ECO:0007669"/>
    <property type="project" value="TreeGrafter"/>
</dbReference>
<dbReference type="InterPro" id="IPR011047">
    <property type="entry name" value="Quinoprotein_ADH-like_sf"/>
</dbReference>
<evidence type="ECO:0000256" key="22">
    <source>
        <dbReference type="SAM" id="SignalP"/>
    </source>
</evidence>
<keyword evidence="9" id="KW-0418">Kinase</keyword>
<evidence type="ECO:0000256" key="10">
    <source>
        <dbReference type="ARBA" id="ARBA00022824"/>
    </source>
</evidence>
<evidence type="ECO:0000256" key="11">
    <source>
        <dbReference type="ARBA" id="ARBA00022840"/>
    </source>
</evidence>
<comment type="similarity">
    <text evidence="18">Belongs to the protein kinase superfamily. Ser/Thr protein kinase family. GCN2 subfamily.</text>
</comment>
<gene>
    <name evidence="25" type="primary">LOC110983394</name>
</gene>
<evidence type="ECO:0000256" key="5">
    <source>
        <dbReference type="ARBA" id="ARBA00022679"/>
    </source>
</evidence>
<dbReference type="InterPro" id="IPR050339">
    <property type="entry name" value="CC_SR_Kinase"/>
</dbReference>
<name>A0A8B7Z037_ACAPL</name>
<comment type="subcellular location">
    <subcellularLocation>
        <location evidence="1">Endoplasmic reticulum membrane</location>
        <topology evidence="1">Single-pass type I membrane protein</topology>
    </subcellularLocation>
</comment>
<dbReference type="KEGG" id="aplc:110983394"/>
<evidence type="ECO:0000256" key="1">
    <source>
        <dbReference type="ARBA" id="ARBA00004115"/>
    </source>
</evidence>
<evidence type="ECO:0000256" key="14">
    <source>
        <dbReference type="ARBA" id="ARBA00023016"/>
    </source>
</evidence>
<dbReference type="RefSeq" id="XP_022098322.1">
    <property type="nucleotide sequence ID" value="XM_022242630.1"/>
</dbReference>
<dbReference type="InterPro" id="IPR008271">
    <property type="entry name" value="Ser/Thr_kinase_AS"/>
</dbReference>
<protein>
    <recommendedName>
        <fullName evidence="2">non-specific serine/threonine protein kinase</fullName>
        <ecNumber evidence="2">2.7.11.1</ecNumber>
    </recommendedName>
    <alternativeName>
        <fullName evidence="19">PRKR-like endoplasmic reticulum kinase</fullName>
    </alternativeName>
</protein>
<evidence type="ECO:0000256" key="12">
    <source>
        <dbReference type="ARBA" id="ARBA00022845"/>
    </source>
</evidence>
<keyword evidence="15" id="KW-0472">Membrane</keyword>
<evidence type="ECO:0000256" key="4">
    <source>
        <dbReference type="ARBA" id="ARBA00022553"/>
    </source>
</evidence>
<feature type="domain" description="Protein kinase" evidence="23">
    <location>
        <begin position="559"/>
        <end position="1101"/>
    </location>
</feature>
<dbReference type="Gene3D" id="3.30.200.20">
    <property type="entry name" value="Phosphorylase Kinase, domain 1"/>
    <property type="match status" value="1"/>
</dbReference>
<dbReference type="GO" id="GO:0005524">
    <property type="term" value="F:ATP binding"/>
    <property type="evidence" value="ECO:0007669"/>
    <property type="project" value="UniProtKB-UniRule"/>
</dbReference>
<evidence type="ECO:0000256" key="20">
    <source>
        <dbReference type="PROSITE-ProRule" id="PRU10141"/>
    </source>
</evidence>
<keyword evidence="14" id="KW-0346">Stress response</keyword>
<evidence type="ECO:0000256" key="21">
    <source>
        <dbReference type="SAM" id="MobiDB-lite"/>
    </source>
</evidence>
<dbReference type="EC" id="2.7.11.1" evidence="2"/>
<dbReference type="OMA" id="CMIEERE"/>
<accession>A0A8B7Z037</accession>
<dbReference type="InterPro" id="IPR015943">
    <property type="entry name" value="WD40/YVTN_repeat-like_dom_sf"/>
</dbReference>
<feature type="chain" id="PRO_5034894657" description="non-specific serine/threonine protein kinase" evidence="22">
    <location>
        <begin position="27"/>
        <end position="1125"/>
    </location>
</feature>
<evidence type="ECO:0000313" key="24">
    <source>
        <dbReference type="Proteomes" id="UP000694845"/>
    </source>
</evidence>
<keyword evidence="5" id="KW-0808">Transferase</keyword>
<keyword evidence="13" id="KW-1133">Transmembrane helix</keyword>
<dbReference type="PANTHER" id="PTHR11042">
    <property type="entry name" value="EUKARYOTIC TRANSLATION INITIATION FACTOR 2-ALPHA KINASE EIF2-ALPHA KINASE -RELATED"/>
    <property type="match status" value="1"/>
</dbReference>
<keyword evidence="11 20" id="KW-0067">ATP-binding</keyword>
<dbReference type="OrthoDB" id="341578at2759"/>
<sequence>MSGQATLCRGLVVTAISLLLACGATGSEVQAASTQQQGIPDDGGPKATVYVEGARVAAFNTCSEKTASSNHFRDLMLVSTLDGKVSALDLHNAGSVQWTLDTDIGPLMDASISDFEVIGPDGSYKVIPSLDGGLFRWDGQNVEPVPLSADMLLSSSFKLSDDAVMVGGKETSTYGINAGTGQIVYVCGVSGCHIFEENESTDKDDIIVIERVQRTCRAVEQRTGAEKWNFSVGQHEVSYLPGARNDEDLGSSEYDYDEDYHQATVCVEESEEERAVFKVFISPGTVGAYSEQDPTRLLWKQEFSTAIAAAWTIKEGKLDPIDLFDVKNILLLGPENDREAQPNSQLRPALFMGEYNNQAYVHSSKEVQHFHQAVAGMKAASAAASSKDYATGFPAPKVQWRPYMSTAPSRTPIVVNDQSNHRLGTADSNAITVWSQYPFDVGYYVLQQSPVQFQVYGPKKNPSYSDSNDSGSRGENDGLDILLSVSAVFWWKEILAISLVLALGMQFLCHMLRSSSTLERVNSLSFTGSVSTQESMSEDTGGNADNQPMEYKSRYLTDFEHQQCLGKGGFGIVFEAKNKVDENSYAIKRICLPNRTKARDKVLREARALARLDHGGIVRYFNSWLEEPPAGWQKIQDEQLLGDSVNPSHATLLSQSTTANFNKDSLLVRDKEQFLSQTAFHLKVPPTSQVEMEDFSSGAVDCLTNLNEESGSFSIEFCDDTDGDAEFSLTPKVDESAAFNLGLSSNSDPDLLTPVNAPLCVPFGRSSSLAPVRPRAGQDDSFQVIFESDTSGHVTSAKIGNRDSVGCDNSQVDQLSSPSDYNQNSGSFQVGFESRNRDCRKPETRSADSTGLNDDSVFCHESSAADLDDHTRPRKDDATGKHSRQGSLAGAGNARSCHSAPRVYLYIQMQLCQKETLKDWLGANTLSRDRLRLLHIFQQILAAVQYVHSCGMIHRDLKPSNIFFSVDGTVKVGDFGLVTAVDTQLEPDESLDDDLSSIDLSKKHTSQVGTQLYMSPEQLSGKSYDHKVDIFSLGLIFFELLHPFSTQMERIMVMSGSRQQKFPERFGKELPLETKLIKMLLASNPAERPNADDIPEKDAFLQMYRNFVPPNLPTHRGRYASNSSN</sequence>
<feature type="binding site" evidence="20">
    <location>
        <position position="588"/>
    </location>
    <ligand>
        <name>ATP</name>
        <dbReference type="ChEBI" id="CHEBI:30616"/>
    </ligand>
</feature>
<evidence type="ECO:0000313" key="25">
    <source>
        <dbReference type="RefSeq" id="XP_022098322.1"/>
    </source>
</evidence>
<evidence type="ECO:0000256" key="17">
    <source>
        <dbReference type="ARBA" id="ARBA00023230"/>
    </source>
</evidence>
<dbReference type="GO" id="GO:0005634">
    <property type="term" value="C:nucleus"/>
    <property type="evidence" value="ECO:0007669"/>
    <property type="project" value="TreeGrafter"/>
</dbReference>
<feature type="signal peptide" evidence="22">
    <location>
        <begin position="1"/>
        <end position="26"/>
    </location>
</feature>
<keyword evidence="10" id="KW-0256">Endoplasmic reticulum</keyword>
<evidence type="ECO:0000259" key="23">
    <source>
        <dbReference type="PROSITE" id="PS50011"/>
    </source>
</evidence>